<evidence type="ECO:0008006" key="5">
    <source>
        <dbReference type="Google" id="ProtNLM"/>
    </source>
</evidence>
<evidence type="ECO:0000313" key="4">
    <source>
        <dbReference type="Proteomes" id="UP000037136"/>
    </source>
</evidence>
<sequence length="142" mass="15113">MASFMLQRSASSAVSAAARSFSTTAARDLARITIVGKVCSTPTSSTTNSGRGLVKYSVASQQSAGDNKPLSQFRITCFADGPRRETILNLARGTMVYIEGDATVSQFLDNDGRRQSSLGIVQRSMSVIKPNDVKLAKDGDES</sequence>
<dbReference type="AlphaFoldDB" id="A0A2A9PHV1"/>
<protein>
    <recommendedName>
        <fullName evidence="5">OB domain-containing protein</fullName>
    </recommendedName>
</protein>
<dbReference type="EMBL" id="LAZP02000118">
    <property type="protein sequence ID" value="PFH60601.1"/>
    <property type="molecule type" value="Genomic_DNA"/>
</dbReference>
<reference evidence="3 4" key="2">
    <citation type="journal article" date="2017" name="Sci. Rep.">
        <title>Ant-infecting Ophiocordyceps genomes reveal a high diversity of potential behavioral manipulation genes and a possible major role for enterotoxins.</title>
        <authorList>
            <person name="de Bekker C."/>
            <person name="Ohm R.A."/>
            <person name="Evans H.C."/>
            <person name="Brachmann A."/>
            <person name="Hughes D.P."/>
        </authorList>
    </citation>
    <scope>NUCLEOTIDE SEQUENCE [LARGE SCALE GENOMIC DNA]</scope>
    <source>
        <strain evidence="3 4">SC16a</strain>
    </source>
</reference>
<reference evidence="3 4" key="1">
    <citation type="journal article" date="2015" name="BMC Genomics">
        <title>Gene expression during zombie ant biting behavior reflects the complexity underlying fungal parasitic behavioral manipulation.</title>
        <authorList>
            <person name="de Bekker C."/>
            <person name="Ohm R.A."/>
            <person name="Loreto R.G."/>
            <person name="Sebastian A."/>
            <person name="Albert I."/>
            <person name="Merrow M."/>
            <person name="Brachmann A."/>
            <person name="Hughes D.P."/>
        </authorList>
    </citation>
    <scope>NUCLEOTIDE SEQUENCE [LARGE SCALE GENOMIC DNA]</scope>
    <source>
        <strain evidence="3 4">SC16a</strain>
    </source>
</reference>
<dbReference type="Proteomes" id="UP000037136">
    <property type="component" value="Unassembled WGS sequence"/>
</dbReference>
<dbReference type="SUPFAM" id="SSF50249">
    <property type="entry name" value="Nucleic acid-binding proteins"/>
    <property type="match status" value="1"/>
</dbReference>
<keyword evidence="4" id="KW-1185">Reference proteome</keyword>
<dbReference type="Pfam" id="PF00436">
    <property type="entry name" value="SSB"/>
    <property type="match status" value="1"/>
</dbReference>
<dbReference type="Gene3D" id="2.40.50.140">
    <property type="entry name" value="Nucleic acid-binding proteins"/>
    <property type="match status" value="1"/>
</dbReference>
<name>A0A2A9PHV1_OPHUN</name>
<dbReference type="STRING" id="268505.A0A2A9PHV1"/>
<dbReference type="InterPro" id="IPR000424">
    <property type="entry name" value="Primosome_PriB/ssb"/>
</dbReference>
<organism evidence="3 4">
    <name type="scientific">Ophiocordyceps unilateralis</name>
    <name type="common">Zombie-ant fungus</name>
    <name type="synonym">Torrubia unilateralis</name>
    <dbReference type="NCBI Taxonomy" id="268505"/>
    <lineage>
        <taxon>Eukaryota</taxon>
        <taxon>Fungi</taxon>
        <taxon>Dikarya</taxon>
        <taxon>Ascomycota</taxon>
        <taxon>Pezizomycotina</taxon>
        <taxon>Sordariomycetes</taxon>
        <taxon>Hypocreomycetidae</taxon>
        <taxon>Hypocreales</taxon>
        <taxon>Ophiocordycipitaceae</taxon>
        <taxon>Ophiocordyceps</taxon>
    </lineage>
</organism>
<evidence type="ECO:0000256" key="2">
    <source>
        <dbReference type="PROSITE-ProRule" id="PRU00252"/>
    </source>
</evidence>
<gene>
    <name evidence="3" type="ORF">XA68_10657</name>
</gene>
<comment type="caution">
    <text evidence="3">The sequence shown here is derived from an EMBL/GenBank/DDBJ whole genome shotgun (WGS) entry which is preliminary data.</text>
</comment>
<dbReference type="GO" id="GO:0003697">
    <property type="term" value="F:single-stranded DNA binding"/>
    <property type="evidence" value="ECO:0007669"/>
    <property type="project" value="InterPro"/>
</dbReference>
<proteinExistence type="predicted"/>
<accession>A0A2A9PHV1</accession>
<evidence type="ECO:0000313" key="3">
    <source>
        <dbReference type="EMBL" id="PFH60601.1"/>
    </source>
</evidence>
<dbReference type="OrthoDB" id="1078367at2759"/>
<dbReference type="InterPro" id="IPR012340">
    <property type="entry name" value="NA-bd_OB-fold"/>
</dbReference>
<evidence type="ECO:0000256" key="1">
    <source>
        <dbReference type="ARBA" id="ARBA00023125"/>
    </source>
</evidence>
<dbReference type="PROSITE" id="PS50935">
    <property type="entry name" value="SSB"/>
    <property type="match status" value="1"/>
</dbReference>
<keyword evidence="1 2" id="KW-0238">DNA-binding</keyword>